<keyword evidence="2" id="KW-1185">Reference proteome</keyword>
<dbReference type="EMBL" id="MU276382">
    <property type="protein sequence ID" value="KAI0038961.1"/>
    <property type="molecule type" value="Genomic_DNA"/>
</dbReference>
<organism evidence="1 2">
    <name type="scientific">Auriscalpium vulgare</name>
    <dbReference type="NCBI Taxonomy" id="40419"/>
    <lineage>
        <taxon>Eukaryota</taxon>
        <taxon>Fungi</taxon>
        <taxon>Dikarya</taxon>
        <taxon>Basidiomycota</taxon>
        <taxon>Agaricomycotina</taxon>
        <taxon>Agaricomycetes</taxon>
        <taxon>Russulales</taxon>
        <taxon>Auriscalpiaceae</taxon>
        <taxon>Auriscalpium</taxon>
    </lineage>
</organism>
<name>A0ACB8R5R4_9AGAM</name>
<dbReference type="Proteomes" id="UP000814033">
    <property type="component" value="Unassembled WGS sequence"/>
</dbReference>
<accession>A0ACB8R5R4</accession>
<evidence type="ECO:0000313" key="1">
    <source>
        <dbReference type="EMBL" id="KAI0038961.1"/>
    </source>
</evidence>
<reference evidence="1" key="1">
    <citation type="submission" date="2021-02" db="EMBL/GenBank/DDBJ databases">
        <authorList>
            <consortium name="DOE Joint Genome Institute"/>
            <person name="Ahrendt S."/>
            <person name="Looney B.P."/>
            <person name="Miyauchi S."/>
            <person name="Morin E."/>
            <person name="Drula E."/>
            <person name="Courty P.E."/>
            <person name="Chicoki N."/>
            <person name="Fauchery L."/>
            <person name="Kohler A."/>
            <person name="Kuo A."/>
            <person name="Labutti K."/>
            <person name="Pangilinan J."/>
            <person name="Lipzen A."/>
            <person name="Riley R."/>
            <person name="Andreopoulos W."/>
            <person name="He G."/>
            <person name="Johnson J."/>
            <person name="Barry K.W."/>
            <person name="Grigoriev I.V."/>
            <person name="Nagy L."/>
            <person name="Hibbett D."/>
            <person name="Henrissat B."/>
            <person name="Matheny P.B."/>
            <person name="Labbe J."/>
            <person name="Martin F."/>
        </authorList>
    </citation>
    <scope>NUCLEOTIDE SEQUENCE</scope>
    <source>
        <strain evidence="1">FP105234-sp</strain>
    </source>
</reference>
<reference evidence="1" key="2">
    <citation type="journal article" date="2022" name="New Phytol.">
        <title>Evolutionary transition to the ectomycorrhizal habit in the genomes of a hyperdiverse lineage of mushroom-forming fungi.</title>
        <authorList>
            <person name="Looney B."/>
            <person name="Miyauchi S."/>
            <person name="Morin E."/>
            <person name="Drula E."/>
            <person name="Courty P.E."/>
            <person name="Kohler A."/>
            <person name="Kuo A."/>
            <person name="LaButti K."/>
            <person name="Pangilinan J."/>
            <person name="Lipzen A."/>
            <person name="Riley R."/>
            <person name="Andreopoulos W."/>
            <person name="He G."/>
            <person name="Johnson J."/>
            <person name="Nolan M."/>
            <person name="Tritt A."/>
            <person name="Barry K.W."/>
            <person name="Grigoriev I.V."/>
            <person name="Nagy L.G."/>
            <person name="Hibbett D."/>
            <person name="Henrissat B."/>
            <person name="Matheny P.B."/>
            <person name="Labbe J."/>
            <person name="Martin F.M."/>
        </authorList>
    </citation>
    <scope>NUCLEOTIDE SEQUENCE</scope>
    <source>
        <strain evidence="1">FP105234-sp</strain>
    </source>
</reference>
<evidence type="ECO:0000313" key="2">
    <source>
        <dbReference type="Proteomes" id="UP000814033"/>
    </source>
</evidence>
<proteinExistence type="predicted"/>
<sequence>MSRLALPPHFVVRFNVWNNTHCVDLDAFFAALLTSIHCHADSTLGSSNAITSLEVTQVDWVLDNAVVAHKESTSGSDRELALVINFRGFTAPGHAWLKTFTSVHLTELKIGHNAPHDEHAWRDNMQGRRDLAVCRTATCRRHWLYRSQPPSTPPRPQCFLPTLSVLIISGVCVARDPWEAAPSSTHLHTSTCQGGGRQGTAVISRDCPPHAATHTLGRAPQRPFPSPLHSFPLQFLTFQLHVSAWLASQVKCRAATH</sequence>
<feature type="non-terminal residue" evidence="1">
    <location>
        <position position="257"/>
    </location>
</feature>
<protein>
    <submittedName>
        <fullName evidence="1">Uncharacterized protein</fullName>
    </submittedName>
</protein>
<gene>
    <name evidence="1" type="ORF">FA95DRAFT_1684451</name>
</gene>
<comment type="caution">
    <text evidence="1">The sequence shown here is derived from an EMBL/GenBank/DDBJ whole genome shotgun (WGS) entry which is preliminary data.</text>
</comment>